<dbReference type="RefSeq" id="WP_154482192.1">
    <property type="nucleotide sequence ID" value="NZ_VULR01000002.1"/>
</dbReference>
<comment type="caution">
    <text evidence="1">The sequence shown here is derived from an EMBL/GenBank/DDBJ whole genome shotgun (WGS) entry which is preliminary data.</text>
</comment>
<evidence type="ECO:0000313" key="1">
    <source>
        <dbReference type="EMBL" id="MSS42448.1"/>
    </source>
</evidence>
<dbReference type="OrthoDB" id="2066462at2"/>
<dbReference type="GO" id="GO:0003677">
    <property type="term" value="F:DNA binding"/>
    <property type="evidence" value="ECO:0007669"/>
    <property type="project" value="UniProtKB-KW"/>
</dbReference>
<accession>A0A844FEN7</accession>
<dbReference type="InterPro" id="IPR019294">
    <property type="entry name" value="Translation_reg_Com"/>
</dbReference>
<dbReference type="Pfam" id="PF10122">
    <property type="entry name" value="Zn_ribbon_Com"/>
    <property type="match status" value="1"/>
</dbReference>
<proteinExistence type="predicted"/>
<dbReference type="EMBL" id="VULR01000002">
    <property type="protein sequence ID" value="MSS42448.1"/>
    <property type="molecule type" value="Genomic_DNA"/>
</dbReference>
<protein>
    <submittedName>
        <fullName evidence="1">Com family DNA-binding transcriptional regulator</fullName>
    </submittedName>
</protein>
<keyword evidence="1" id="KW-0238">DNA-binding</keyword>
<sequence>MVKDRIEIRCVRCNKLLGKVPEGTIAEIEMKCTKCKTIHTYKINNTEALEAQGN</sequence>
<evidence type="ECO:0000313" key="2">
    <source>
        <dbReference type="Proteomes" id="UP000462760"/>
    </source>
</evidence>
<gene>
    <name evidence="1" type="ORF">FYJ27_01680</name>
</gene>
<reference evidence="1 2" key="1">
    <citation type="submission" date="2019-08" db="EMBL/GenBank/DDBJ databases">
        <title>In-depth cultivation of the pig gut microbiome towards novel bacterial diversity and tailored functional studies.</title>
        <authorList>
            <person name="Wylensek D."/>
            <person name="Hitch T.C.A."/>
            <person name="Clavel T."/>
        </authorList>
    </citation>
    <scope>NUCLEOTIDE SEQUENCE [LARGE SCALE GENOMIC DNA]</scope>
    <source>
        <strain evidence="1 2">Med78-601-WT-4W-RMD-3</strain>
    </source>
</reference>
<name>A0A844FEN7_9FIRM</name>
<dbReference type="AlphaFoldDB" id="A0A844FEN7"/>
<dbReference type="Proteomes" id="UP000462760">
    <property type="component" value="Unassembled WGS sequence"/>
</dbReference>
<organism evidence="1 2">
    <name type="scientific">Anaerosalibacter bizertensis</name>
    <dbReference type="NCBI Taxonomy" id="932217"/>
    <lineage>
        <taxon>Bacteria</taxon>
        <taxon>Bacillati</taxon>
        <taxon>Bacillota</taxon>
        <taxon>Tissierellia</taxon>
        <taxon>Tissierellales</taxon>
        <taxon>Sporanaerobacteraceae</taxon>
        <taxon>Anaerosalibacter</taxon>
    </lineage>
</organism>